<keyword evidence="3" id="KW-1185">Reference proteome</keyword>
<gene>
    <name evidence="2" type="ORF">OS493_000952</name>
</gene>
<dbReference type="OrthoDB" id="343070at2759"/>
<feature type="region of interest" description="Disordered" evidence="1">
    <location>
        <begin position="1"/>
        <end position="21"/>
    </location>
</feature>
<name>A0A9W9ZTU7_9CNID</name>
<dbReference type="AlphaFoldDB" id="A0A9W9ZTU7"/>
<protein>
    <submittedName>
        <fullName evidence="2">Uncharacterized protein</fullName>
    </submittedName>
</protein>
<dbReference type="PANTHER" id="PTHR18898">
    <property type="entry name" value="NUCLEOPROTEIN TPR-RELATED"/>
    <property type="match status" value="1"/>
</dbReference>
<feature type="region of interest" description="Disordered" evidence="1">
    <location>
        <begin position="128"/>
        <end position="161"/>
    </location>
</feature>
<reference evidence="2" key="1">
    <citation type="submission" date="2023-01" db="EMBL/GenBank/DDBJ databases">
        <title>Genome assembly of the deep-sea coral Lophelia pertusa.</title>
        <authorList>
            <person name="Herrera S."/>
            <person name="Cordes E."/>
        </authorList>
    </citation>
    <scope>NUCLEOTIDE SEQUENCE</scope>
    <source>
        <strain evidence="2">USNM1676648</strain>
        <tissue evidence="2">Polyp</tissue>
    </source>
</reference>
<dbReference type="PANTHER" id="PTHR18898:SF2">
    <property type="entry name" value="NUCLEOPROTEIN TPR"/>
    <property type="match status" value="1"/>
</dbReference>
<feature type="compositionally biased region" description="Polar residues" evidence="1">
    <location>
        <begin position="128"/>
        <end position="147"/>
    </location>
</feature>
<accession>A0A9W9ZTU7</accession>
<dbReference type="Gene3D" id="1.10.287.1490">
    <property type="match status" value="1"/>
</dbReference>
<evidence type="ECO:0000313" key="2">
    <source>
        <dbReference type="EMBL" id="KAJ7387617.1"/>
    </source>
</evidence>
<evidence type="ECO:0000313" key="3">
    <source>
        <dbReference type="Proteomes" id="UP001163046"/>
    </source>
</evidence>
<dbReference type="Proteomes" id="UP001163046">
    <property type="component" value="Unassembled WGS sequence"/>
</dbReference>
<comment type="caution">
    <text evidence="2">The sequence shown here is derived from an EMBL/GenBank/DDBJ whole genome shotgun (WGS) entry which is preliminary data.</text>
</comment>
<feature type="compositionally biased region" description="Basic and acidic residues" evidence="1">
    <location>
        <begin position="1"/>
        <end position="12"/>
    </location>
</feature>
<sequence>MQKNMTEQRTESEINTQTASQHAEIMEKVQKLNELIEANKILTNDKENAEETVRELVTKIQQLEGEMRPLRDGLQSLTSQKDALLAEKTALKNEIVRWTAKINQLTEQYKNVDADEYKRMKEEKRQFQQQISSLKADNQRMRTQSESLKSELSKTQGSLWD</sequence>
<organism evidence="2 3">
    <name type="scientific">Desmophyllum pertusum</name>
    <dbReference type="NCBI Taxonomy" id="174260"/>
    <lineage>
        <taxon>Eukaryota</taxon>
        <taxon>Metazoa</taxon>
        <taxon>Cnidaria</taxon>
        <taxon>Anthozoa</taxon>
        <taxon>Hexacorallia</taxon>
        <taxon>Scleractinia</taxon>
        <taxon>Caryophylliina</taxon>
        <taxon>Caryophylliidae</taxon>
        <taxon>Desmophyllum</taxon>
    </lineage>
</organism>
<proteinExistence type="predicted"/>
<dbReference type="EMBL" id="MU825873">
    <property type="protein sequence ID" value="KAJ7387617.1"/>
    <property type="molecule type" value="Genomic_DNA"/>
</dbReference>
<dbReference type="GO" id="GO:0017056">
    <property type="term" value="F:structural constituent of nuclear pore"/>
    <property type="evidence" value="ECO:0007669"/>
    <property type="project" value="TreeGrafter"/>
</dbReference>
<evidence type="ECO:0000256" key="1">
    <source>
        <dbReference type="SAM" id="MobiDB-lite"/>
    </source>
</evidence>
<dbReference type="GO" id="GO:1901673">
    <property type="term" value="P:regulation of mitotic spindle assembly"/>
    <property type="evidence" value="ECO:0007669"/>
    <property type="project" value="TreeGrafter"/>
</dbReference>
<dbReference type="GO" id="GO:0005643">
    <property type="term" value="C:nuclear pore"/>
    <property type="evidence" value="ECO:0007669"/>
    <property type="project" value="TreeGrafter"/>
</dbReference>
<dbReference type="GO" id="GO:0006406">
    <property type="term" value="P:mRNA export from nucleus"/>
    <property type="evidence" value="ECO:0007669"/>
    <property type="project" value="TreeGrafter"/>
</dbReference>